<keyword evidence="2" id="KW-0808">Transferase</keyword>
<comment type="caution">
    <text evidence="7">The sequence shown here is derived from an EMBL/GenBank/DDBJ whole genome shotgun (WGS) entry which is preliminary data.</text>
</comment>
<feature type="domain" description="Aminoglycoside phosphotransferase" evidence="6">
    <location>
        <begin position="59"/>
        <end position="280"/>
    </location>
</feature>
<dbReference type="InterPro" id="IPR011009">
    <property type="entry name" value="Kinase-like_dom_sf"/>
</dbReference>
<evidence type="ECO:0000256" key="2">
    <source>
        <dbReference type="ARBA" id="ARBA00022679"/>
    </source>
</evidence>
<reference evidence="7" key="2">
    <citation type="submission" date="2020-05" db="EMBL/GenBank/DDBJ databases">
        <authorList>
            <person name="Kim H.-S."/>
            <person name="Proctor R.H."/>
            <person name="Brown D.W."/>
        </authorList>
    </citation>
    <scope>NUCLEOTIDE SEQUENCE</scope>
    <source>
        <strain evidence="7">NRRL 22465</strain>
    </source>
</reference>
<sequence length="371" mass="40759">MTNTESEIQDKVKGALNGTPFAVSTLTKLSGGTANFMYHATLQNPSSDYPKGVVIKQGEAYVATRPAFVIPTSRCVAEQESLLHLAALPPATTPLCTISTPSVYHFNHDSNTQVQEYLPNAVSLKDYALKHYAAPTSASLEPQCDQLGHGLGAWLRAFHSWSQEPGQAALREVFAGNKEMQGLKNMINYQQLLQMADRHPTVLGDARDVLQGISDLAAGELVDDSALYVIHGDFWTGNVLVPDVPIQEGTQIPIRVVDWEMAQLGLRPLDLGQMIAELWQLKLYKDIDAGEWLIRGFADGYGAIDDEFAYRTILHVGVHLICFGSQTPGWGTAEQQQGLVKVGKEVIVRAWDKDREFFQTHVLGSLFGSHS</sequence>
<keyword evidence="5" id="KW-0067">ATP-binding</keyword>
<evidence type="ECO:0000313" key="7">
    <source>
        <dbReference type="EMBL" id="KAF4979321.1"/>
    </source>
</evidence>
<evidence type="ECO:0000256" key="3">
    <source>
        <dbReference type="ARBA" id="ARBA00022741"/>
    </source>
</evidence>
<dbReference type="Gene3D" id="3.90.1200.10">
    <property type="match status" value="1"/>
</dbReference>
<dbReference type="PANTHER" id="PTHR34273">
    <property type="entry name" value="METHYLTHIORIBOSE KINASE"/>
    <property type="match status" value="1"/>
</dbReference>
<gene>
    <name evidence="7" type="ORF">FZEAL_4443</name>
</gene>
<protein>
    <recommendedName>
        <fullName evidence="6">Aminoglycoside phosphotransferase domain-containing protein</fullName>
    </recommendedName>
</protein>
<name>A0A8H4XLF3_9HYPO</name>
<accession>A0A8H4XLF3</accession>
<dbReference type="InterPro" id="IPR002575">
    <property type="entry name" value="Aminoglycoside_PTrfase"/>
</dbReference>
<dbReference type="AlphaFoldDB" id="A0A8H4XLF3"/>
<dbReference type="GO" id="GO:0016301">
    <property type="term" value="F:kinase activity"/>
    <property type="evidence" value="ECO:0007669"/>
    <property type="project" value="UniProtKB-KW"/>
</dbReference>
<dbReference type="Pfam" id="PF01636">
    <property type="entry name" value="APH"/>
    <property type="match status" value="1"/>
</dbReference>
<dbReference type="EMBL" id="JABEYC010000307">
    <property type="protein sequence ID" value="KAF4979321.1"/>
    <property type="molecule type" value="Genomic_DNA"/>
</dbReference>
<dbReference type="SUPFAM" id="SSF56112">
    <property type="entry name" value="Protein kinase-like (PK-like)"/>
    <property type="match status" value="1"/>
</dbReference>
<dbReference type="PANTHER" id="PTHR34273:SF2">
    <property type="entry name" value="METHYLTHIORIBOSE KINASE"/>
    <property type="match status" value="1"/>
</dbReference>
<keyword evidence="3" id="KW-0547">Nucleotide-binding</keyword>
<dbReference type="Proteomes" id="UP000635477">
    <property type="component" value="Unassembled WGS sequence"/>
</dbReference>
<dbReference type="OrthoDB" id="25129at2759"/>
<dbReference type="GO" id="GO:0005524">
    <property type="term" value="F:ATP binding"/>
    <property type="evidence" value="ECO:0007669"/>
    <property type="project" value="UniProtKB-KW"/>
</dbReference>
<evidence type="ECO:0000313" key="8">
    <source>
        <dbReference type="Proteomes" id="UP000635477"/>
    </source>
</evidence>
<keyword evidence="4" id="KW-0418">Kinase</keyword>
<reference evidence="7" key="1">
    <citation type="journal article" date="2020" name="BMC Genomics">
        <title>Correction to: Identification and distribution of gene clusters required for synthesis of sphingolipid metabolism inhibitors in diverse species of the filamentous fungus Fusarium.</title>
        <authorList>
            <person name="Kim H.S."/>
            <person name="Lohmar J.M."/>
            <person name="Busman M."/>
            <person name="Brown D.W."/>
            <person name="Naumann T.A."/>
            <person name="Divon H.H."/>
            <person name="Lysoe E."/>
            <person name="Uhlig S."/>
            <person name="Proctor R.H."/>
        </authorList>
    </citation>
    <scope>NUCLEOTIDE SEQUENCE</scope>
    <source>
        <strain evidence="7">NRRL 22465</strain>
    </source>
</reference>
<proteinExistence type="inferred from homology"/>
<organism evidence="7 8">
    <name type="scientific">Fusarium zealandicum</name>
    <dbReference type="NCBI Taxonomy" id="1053134"/>
    <lineage>
        <taxon>Eukaryota</taxon>
        <taxon>Fungi</taxon>
        <taxon>Dikarya</taxon>
        <taxon>Ascomycota</taxon>
        <taxon>Pezizomycotina</taxon>
        <taxon>Sordariomycetes</taxon>
        <taxon>Hypocreomycetidae</taxon>
        <taxon>Hypocreales</taxon>
        <taxon>Nectriaceae</taxon>
        <taxon>Fusarium</taxon>
        <taxon>Fusarium staphyleae species complex</taxon>
    </lineage>
</organism>
<evidence type="ECO:0000256" key="4">
    <source>
        <dbReference type="ARBA" id="ARBA00022777"/>
    </source>
</evidence>
<dbReference type="Gene3D" id="3.30.200.20">
    <property type="entry name" value="Phosphorylase Kinase, domain 1"/>
    <property type="match status" value="1"/>
</dbReference>
<comment type="similarity">
    <text evidence="1">Belongs to the methylthioribose kinase family.</text>
</comment>
<evidence type="ECO:0000259" key="6">
    <source>
        <dbReference type="Pfam" id="PF01636"/>
    </source>
</evidence>
<evidence type="ECO:0000256" key="5">
    <source>
        <dbReference type="ARBA" id="ARBA00022840"/>
    </source>
</evidence>
<evidence type="ECO:0000256" key="1">
    <source>
        <dbReference type="ARBA" id="ARBA00010165"/>
    </source>
</evidence>
<keyword evidence="8" id="KW-1185">Reference proteome</keyword>